<evidence type="ECO:0000256" key="2">
    <source>
        <dbReference type="ARBA" id="ARBA00022801"/>
    </source>
</evidence>
<dbReference type="KEGG" id="parq:DSM112329_01748"/>
<reference evidence="4" key="1">
    <citation type="submission" date="2022-12" db="EMBL/GenBank/DDBJ databases">
        <title>Paraconexibacter alkalitolerans sp. nov. and Baekduia alba sp. nov., isolated from soil and emended description of the genera Paraconexibacter (Chun et al., 2020) and Baekduia (An et al., 2020).</title>
        <authorList>
            <person name="Vieira S."/>
            <person name="Huber K.J."/>
            <person name="Geppert A."/>
            <person name="Wolf J."/>
            <person name="Neumann-Schaal M."/>
            <person name="Muesken M."/>
            <person name="Overmann J."/>
        </authorList>
    </citation>
    <scope>NUCLEOTIDE SEQUENCE</scope>
    <source>
        <strain evidence="4">AEG42_29</strain>
    </source>
</reference>
<dbReference type="PANTHER" id="PTHR10655:SF17">
    <property type="entry name" value="LYSOPHOSPHOLIPASE-LIKE PROTEIN 1"/>
    <property type="match status" value="1"/>
</dbReference>
<dbReference type="SUPFAM" id="SSF53474">
    <property type="entry name" value="alpha/beta-Hydrolases"/>
    <property type="match status" value="1"/>
</dbReference>
<dbReference type="PANTHER" id="PTHR10655">
    <property type="entry name" value="LYSOPHOSPHOLIPASE-RELATED"/>
    <property type="match status" value="1"/>
</dbReference>
<protein>
    <submittedName>
        <fullName evidence="4">Carboxylesterase 2</fullName>
        <ecNumber evidence="4">3.1.1.1</ecNumber>
    </submittedName>
</protein>
<dbReference type="Gene3D" id="3.40.50.1820">
    <property type="entry name" value="alpha/beta hydrolase"/>
    <property type="match status" value="1"/>
</dbReference>
<organism evidence="4">
    <name type="scientific">Paraconexibacter sp. AEG42_29</name>
    <dbReference type="NCBI Taxonomy" id="2997339"/>
    <lineage>
        <taxon>Bacteria</taxon>
        <taxon>Bacillati</taxon>
        <taxon>Actinomycetota</taxon>
        <taxon>Thermoleophilia</taxon>
        <taxon>Solirubrobacterales</taxon>
        <taxon>Paraconexibacteraceae</taxon>
        <taxon>Paraconexibacter</taxon>
    </lineage>
</organism>
<dbReference type="Pfam" id="PF02230">
    <property type="entry name" value="Abhydrolase_2"/>
    <property type="match status" value="1"/>
</dbReference>
<sequence>MSALVHRIREPRNSDPAHPAGTLVLLHGRGADENDLFGLFDVLDPAGRLRGVTVGGPLTDIPPGGRHWYIVPRVGFPEPRTFAASYAALGSLLDDELGLDWSRTVVGGFSQGTVMSYSLGLGAGRPAPAGVLAFSGFIPTVDGWTPDLGTRPGLPVFLAHGTNDPIMGPQFARDARELLTAGGADVEYHETAAAHHIDPRVIPEAQRWLAQTLAPAPVA</sequence>
<dbReference type="InterPro" id="IPR050565">
    <property type="entry name" value="LYPA1-2/EST-like"/>
</dbReference>
<evidence type="ECO:0000256" key="1">
    <source>
        <dbReference type="ARBA" id="ARBA00006499"/>
    </source>
</evidence>
<dbReference type="InterPro" id="IPR029058">
    <property type="entry name" value="AB_hydrolase_fold"/>
</dbReference>
<name>A0AAU7ATC6_9ACTN</name>
<dbReference type="RefSeq" id="WP_354701435.1">
    <property type="nucleotide sequence ID" value="NZ_CP114014.1"/>
</dbReference>
<keyword evidence="2 4" id="KW-0378">Hydrolase</keyword>
<comment type="similarity">
    <text evidence="1">Belongs to the AB hydrolase superfamily. AB hydrolase 2 family.</text>
</comment>
<dbReference type="EMBL" id="CP114014">
    <property type="protein sequence ID" value="XAY04910.1"/>
    <property type="molecule type" value="Genomic_DNA"/>
</dbReference>
<evidence type="ECO:0000313" key="4">
    <source>
        <dbReference type="EMBL" id="XAY04910.1"/>
    </source>
</evidence>
<dbReference type="EC" id="3.1.1.1" evidence="4"/>
<evidence type="ECO:0000259" key="3">
    <source>
        <dbReference type="Pfam" id="PF02230"/>
    </source>
</evidence>
<dbReference type="InterPro" id="IPR003140">
    <property type="entry name" value="PLipase/COase/thioEstase"/>
</dbReference>
<dbReference type="GO" id="GO:0106435">
    <property type="term" value="F:carboxylesterase activity"/>
    <property type="evidence" value="ECO:0007669"/>
    <property type="project" value="UniProtKB-EC"/>
</dbReference>
<dbReference type="AlphaFoldDB" id="A0AAU7ATC6"/>
<feature type="domain" description="Phospholipase/carboxylesterase/thioesterase" evidence="3">
    <location>
        <begin position="19"/>
        <end position="211"/>
    </location>
</feature>
<accession>A0AAU7ATC6</accession>
<proteinExistence type="inferred from homology"/>
<gene>
    <name evidence="4" type="primary">estB</name>
    <name evidence="4" type="ORF">DSM112329_01748</name>
</gene>